<evidence type="ECO:0000313" key="3">
    <source>
        <dbReference type="Proteomes" id="UP001652640"/>
    </source>
</evidence>
<name>A0A6J0Y311_ODOVR</name>
<protein>
    <submittedName>
        <fullName evidence="4">Lymphocyte antigen 6K isoform X2</fullName>
    </submittedName>
</protein>
<gene>
    <name evidence="4" type="primary">LY6K</name>
</gene>
<accession>A0A6J0Y311</accession>
<evidence type="ECO:0000256" key="1">
    <source>
        <dbReference type="ARBA" id="ARBA00022729"/>
    </source>
</evidence>
<keyword evidence="1" id="KW-0732">Signal</keyword>
<dbReference type="PROSITE" id="PS00983">
    <property type="entry name" value="LY6_UPAR"/>
    <property type="match status" value="1"/>
</dbReference>
<dbReference type="PANTHER" id="PTHR15049:SF1">
    <property type="entry name" value="LYMPHOCYTE ANTIGEN 6K"/>
    <property type="match status" value="1"/>
</dbReference>
<dbReference type="Gene3D" id="2.10.60.10">
    <property type="entry name" value="CD59"/>
    <property type="match status" value="1"/>
</dbReference>
<dbReference type="RefSeq" id="XP_020755686.2">
    <property type="nucleotide sequence ID" value="XM_020900027.2"/>
</dbReference>
<reference evidence="4" key="2">
    <citation type="submission" date="2025-08" db="UniProtKB">
        <authorList>
            <consortium name="RefSeq"/>
        </authorList>
    </citation>
    <scope>IDENTIFICATION</scope>
    <source>
        <tissue evidence="4">Tongue muscle</tissue>
    </source>
</reference>
<evidence type="ECO:0000313" key="4">
    <source>
        <dbReference type="RefSeq" id="XP_020755686.2"/>
    </source>
</evidence>
<organism evidence="3 4">
    <name type="scientific">Odocoileus virginianus</name>
    <name type="common">White-tailed deer</name>
    <dbReference type="NCBI Taxonomy" id="9874"/>
    <lineage>
        <taxon>Eukaryota</taxon>
        <taxon>Metazoa</taxon>
        <taxon>Chordata</taxon>
        <taxon>Craniata</taxon>
        <taxon>Vertebrata</taxon>
        <taxon>Euteleostomi</taxon>
        <taxon>Mammalia</taxon>
        <taxon>Eutheria</taxon>
        <taxon>Laurasiatheria</taxon>
        <taxon>Artiodactyla</taxon>
        <taxon>Ruminantia</taxon>
        <taxon>Pecora</taxon>
        <taxon>Cervidae</taxon>
        <taxon>Odocoileinae</taxon>
        <taxon>Odocoileus</taxon>
    </lineage>
</organism>
<feature type="domain" description="UPAR/Ly6" evidence="2">
    <location>
        <begin position="80"/>
        <end position="163"/>
    </location>
</feature>
<reference evidence="3" key="1">
    <citation type="journal article" date="2022" name="J. Hered.">
        <title>A De Novo Chromosome-Level Genome Assembly of the White-Tailed Deer, Odocoileus Virginianus.</title>
        <authorList>
            <person name="London E.W."/>
            <person name="Roca A.L."/>
            <person name="Novakofski J.E."/>
            <person name="Mateus-Pinilla N.E."/>
        </authorList>
    </citation>
    <scope>NUCLEOTIDE SEQUENCE [LARGE SCALE GENOMIC DNA]</scope>
</reference>
<dbReference type="GeneID" id="110141226"/>
<dbReference type="PANTHER" id="PTHR15049">
    <property type="entry name" value="GLYCOSYL-PHOSPHATIDYLINOSITOL-ANCHORED MOLECULE-LIKE PROTEIN-RELATED"/>
    <property type="match status" value="1"/>
</dbReference>
<dbReference type="Proteomes" id="UP001652640">
    <property type="component" value="Chromosome 15"/>
</dbReference>
<keyword evidence="3" id="KW-1185">Reference proteome</keyword>
<dbReference type="InterPro" id="IPR052874">
    <property type="entry name" value="Sperm-ZP_regulatory"/>
</dbReference>
<dbReference type="InterPro" id="IPR045860">
    <property type="entry name" value="Snake_toxin-like_sf"/>
</dbReference>
<dbReference type="Pfam" id="PF00021">
    <property type="entry name" value="UPAR_LY6"/>
    <property type="match status" value="1"/>
</dbReference>
<dbReference type="CDD" id="cd23550">
    <property type="entry name" value="TFP_LU_ECD_Ly6K"/>
    <property type="match status" value="1"/>
</dbReference>
<dbReference type="SUPFAM" id="SSF57302">
    <property type="entry name" value="Snake toxin-like"/>
    <property type="match status" value="1"/>
</dbReference>
<dbReference type="InterPro" id="IPR016054">
    <property type="entry name" value="LY6_UPA_recep-like"/>
</dbReference>
<sequence>MGEAAQCFRVECGRRAGAACPHSPAASCGSPSGVRVLEVSRRFRQDKASLEMITLLAFLLVLGLPRVESNVTVPANQGSTLRCHVCERENSVECQAPENCDTGSTYCISAAVRIFPRYFLNSKQCAVNCGLYETLSRMARSFVLIKPTPFLFLACCTSNLCNVQKPVIKENTEDAYLNPGMGRGRGRSAAPMPFLILASALLGLRLP</sequence>
<proteinExistence type="predicted"/>
<dbReference type="InterPro" id="IPR018363">
    <property type="entry name" value="CD59_antigen_CS"/>
</dbReference>
<evidence type="ECO:0000259" key="2">
    <source>
        <dbReference type="Pfam" id="PF00021"/>
    </source>
</evidence>